<sequence>MKKKYLNITLIVLLIIIWSSVFYKYFGGNKSSIKSNEAISSTINYKQKYAIAKDTFQLSLIDRDPFGISSRMIKTPIAKKTVNKPKVTAKTIQKNIVWPNITYHGFVKGENETTRLILLKIDKILFRKREKEIVNDITLVKAYNDSLIVSLNNNKKTIKKQ</sequence>
<keyword evidence="3" id="KW-1185">Reference proteome</keyword>
<proteinExistence type="predicted"/>
<protein>
    <submittedName>
        <fullName evidence="2">Uncharacterized protein</fullName>
    </submittedName>
</protein>
<dbReference type="Proteomes" id="UP001224325">
    <property type="component" value="Chromosome"/>
</dbReference>
<evidence type="ECO:0000313" key="3">
    <source>
        <dbReference type="Proteomes" id="UP001224325"/>
    </source>
</evidence>
<evidence type="ECO:0000256" key="1">
    <source>
        <dbReference type="SAM" id="Phobius"/>
    </source>
</evidence>
<dbReference type="RefSeq" id="WP_348636615.1">
    <property type="nucleotide sequence ID" value="NZ_CP155618.1"/>
</dbReference>
<keyword evidence="1" id="KW-0812">Transmembrane</keyword>
<gene>
    <name evidence="2" type="ORF">QLS71_007950</name>
</gene>
<name>A0AAU7EKN8_9FLAO</name>
<keyword evidence="1" id="KW-0472">Membrane</keyword>
<reference evidence="2" key="1">
    <citation type="submission" date="2024-04" db="EMBL/GenBank/DDBJ databases">
        <title>Mariniflexile litorale, isolated from the shallow sediments of the Sea of Japan.</title>
        <authorList>
            <person name="Romanenko L."/>
            <person name="Isaeva M."/>
        </authorList>
    </citation>
    <scope>NUCLEOTIDE SEQUENCE [LARGE SCALE GENOMIC DNA]</scope>
    <source>
        <strain evidence="2">KMM 9835</strain>
    </source>
</reference>
<dbReference type="EMBL" id="CP155618">
    <property type="protein sequence ID" value="XBL15938.1"/>
    <property type="molecule type" value="Genomic_DNA"/>
</dbReference>
<dbReference type="KEGG" id="mlil:QLS71_007950"/>
<dbReference type="AlphaFoldDB" id="A0AAU7EKN8"/>
<keyword evidence="1" id="KW-1133">Transmembrane helix</keyword>
<organism evidence="2 3">
    <name type="scientific">Mariniflexile litorale</name>
    <dbReference type="NCBI Taxonomy" id="3045158"/>
    <lineage>
        <taxon>Bacteria</taxon>
        <taxon>Pseudomonadati</taxon>
        <taxon>Bacteroidota</taxon>
        <taxon>Flavobacteriia</taxon>
        <taxon>Flavobacteriales</taxon>
        <taxon>Flavobacteriaceae</taxon>
        <taxon>Mariniflexile</taxon>
    </lineage>
</organism>
<feature type="transmembrane region" description="Helical" evidence="1">
    <location>
        <begin position="6"/>
        <end position="26"/>
    </location>
</feature>
<evidence type="ECO:0000313" key="2">
    <source>
        <dbReference type="EMBL" id="XBL15938.1"/>
    </source>
</evidence>
<accession>A0AAU7EKN8</accession>